<evidence type="ECO:0000313" key="3">
    <source>
        <dbReference type="Proteomes" id="UP000239757"/>
    </source>
</evidence>
<dbReference type="OrthoDB" id="1685790at2759"/>
<dbReference type="Proteomes" id="UP000239757">
    <property type="component" value="Unassembled WGS sequence"/>
</dbReference>
<name>A0A2P5X307_GOSBA</name>
<reference evidence="2 3" key="1">
    <citation type="submission" date="2015-01" db="EMBL/GenBank/DDBJ databases">
        <title>Genome of allotetraploid Gossypium barbadense reveals genomic plasticity and fiber elongation in cotton evolution.</title>
        <authorList>
            <person name="Chen X."/>
            <person name="Liu X."/>
            <person name="Zhao B."/>
            <person name="Zheng H."/>
            <person name="Hu Y."/>
            <person name="Lu G."/>
            <person name="Yang C."/>
            <person name="Chen J."/>
            <person name="Shan C."/>
            <person name="Zhang L."/>
            <person name="Zhou Y."/>
            <person name="Wang L."/>
            <person name="Guo W."/>
            <person name="Bai Y."/>
            <person name="Ruan J."/>
            <person name="Shangguan X."/>
            <person name="Mao Y."/>
            <person name="Jiang J."/>
            <person name="Zhu Y."/>
            <person name="Lei J."/>
            <person name="Kang H."/>
            <person name="Chen S."/>
            <person name="He X."/>
            <person name="Wang R."/>
            <person name="Wang Y."/>
            <person name="Chen J."/>
            <person name="Wang L."/>
            <person name="Yu S."/>
            <person name="Wang B."/>
            <person name="Wei J."/>
            <person name="Song S."/>
            <person name="Lu X."/>
            <person name="Gao Z."/>
            <person name="Gu W."/>
            <person name="Deng X."/>
            <person name="Ma D."/>
            <person name="Wang S."/>
            <person name="Liang W."/>
            <person name="Fang L."/>
            <person name="Cai C."/>
            <person name="Zhu X."/>
            <person name="Zhou B."/>
            <person name="Zhang Y."/>
            <person name="Chen Z."/>
            <person name="Xu S."/>
            <person name="Zhu R."/>
            <person name="Wang S."/>
            <person name="Zhang T."/>
            <person name="Zhao G."/>
        </authorList>
    </citation>
    <scope>NUCLEOTIDE SEQUENCE [LARGE SCALE GENOMIC DNA]</scope>
    <source>
        <strain evidence="3">cv. Xinhai21</strain>
        <tissue evidence="2">Leaf</tissue>
    </source>
</reference>
<organism evidence="2 3">
    <name type="scientific">Gossypium barbadense</name>
    <name type="common">Sea Island cotton</name>
    <name type="synonym">Hibiscus barbadensis</name>
    <dbReference type="NCBI Taxonomy" id="3634"/>
    <lineage>
        <taxon>Eukaryota</taxon>
        <taxon>Viridiplantae</taxon>
        <taxon>Streptophyta</taxon>
        <taxon>Embryophyta</taxon>
        <taxon>Tracheophyta</taxon>
        <taxon>Spermatophyta</taxon>
        <taxon>Magnoliopsida</taxon>
        <taxon>eudicotyledons</taxon>
        <taxon>Gunneridae</taxon>
        <taxon>Pentapetalae</taxon>
        <taxon>rosids</taxon>
        <taxon>malvids</taxon>
        <taxon>Malvales</taxon>
        <taxon>Malvaceae</taxon>
        <taxon>Malvoideae</taxon>
        <taxon>Gossypium</taxon>
    </lineage>
</organism>
<gene>
    <name evidence="2" type="ORF">GOBAR_AA22960</name>
</gene>
<feature type="region of interest" description="Disordered" evidence="1">
    <location>
        <begin position="1"/>
        <end position="21"/>
    </location>
</feature>
<feature type="compositionally biased region" description="Acidic residues" evidence="1">
    <location>
        <begin position="357"/>
        <end position="367"/>
    </location>
</feature>
<dbReference type="AlphaFoldDB" id="A0A2P5X307"/>
<dbReference type="EMBL" id="KZ665820">
    <property type="protein sequence ID" value="PPR97709.1"/>
    <property type="molecule type" value="Genomic_DNA"/>
</dbReference>
<accession>A0A2P5X307</accession>
<protein>
    <submittedName>
        <fullName evidence="2">Uncharacterized protein</fullName>
    </submittedName>
</protein>
<evidence type="ECO:0000313" key="2">
    <source>
        <dbReference type="EMBL" id="PPR97709.1"/>
    </source>
</evidence>
<evidence type="ECO:0000256" key="1">
    <source>
        <dbReference type="SAM" id="MobiDB-lite"/>
    </source>
</evidence>
<feature type="region of interest" description="Disordered" evidence="1">
    <location>
        <begin position="348"/>
        <end position="387"/>
    </location>
</feature>
<proteinExistence type="predicted"/>
<sequence>MSLKEVHEPFSSNSRGPIHEERKLQIKELDEWRTHKLRTHDKSKLYQNKLNTVPNQLKVGDKVLLDAADPHIVTTKPNEEIPLMVLSIFAFGTIECLTPNLLTELLNIGLPHRHGQAHGLAEDRAEIGKRFSPARVYHVIFTRKESCRPCFEEKEAVIFLRSYPKNSSPFPAVPHWAQRRTFPDSTGPTLGKENELHALNRHIHHSPSWCWNALTPDAASYNPSRSKASALPPSLMYLQAILAHTLTGMRESTGIVNTHEAYFLWCMSHGHVINLAYLISLAIQHQTEWHKKGVISIGPYVTRLARYFGLLNIAAQSSSLTLMGQMSPQGISSMLSMRMIEKRCDTFPPQYRLPQSTEEEAPEDNTDDVSPRHEDLPSQPPPLSRPVHAAASFTDISERLTRFEQQCFQRFDNIDELKTPPGKVLHDCHILLDHDHSYN</sequence>